<name>A0A5B9P6E0_9BACT</name>
<dbReference type="AlphaFoldDB" id="A0A5B9P6E0"/>
<dbReference type="InterPro" id="IPR046342">
    <property type="entry name" value="CBS_dom_sf"/>
</dbReference>
<dbReference type="PROSITE" id="PS51371">
    <property type="entry name" value="CBS"/>
    <property type="match status" value="2"/>
</dbReference>
<dbReference type="Pfam" id="PF00571">
    <property type="entry name" value="CBS"/>
    <property type="match status" value="2"/>
</dbReference>
<evidence type="ECO:0000313" key="4">
    <source>
        <dbReference type="EMBL" id="QEG20562.1"/>
    </source>
</evidence>
<evidence type="ECO:0000313" key="5">
    <source>
        <dbReference type="Proteomes" id="UP000322214"/>
    </source>
</evidence>
<dbReference type="RefSeq" id="WP_075084826.1">
    <property type="nucleotide sequence ID" value="NZ_CP042912.1"/>
</dbReference>
<reference evidence="4 5" key="1">
    <citation type="submission" date="2019-08" db="EMBL/GenBank/DDBJ databases">
        <title>Deep-cultivation of Planctomycetes and their phenomic and genomic characterization uncovers novel biology.</title>
        <authorList>
            <person name="Wiegand S."/>
            <person name="Jogler M."/>
            <person name="Boedeker C."/>
            <person name="Pinto D."/>
            <person name="Vollmers J."/>
            <person name="Rivas-Marin E."/>
            <person name="Kohn T."/>
            <person name="Peeters S.H."/>
            <person name="Heuer A."/>
            <person name="Rast P."/>
            <person name="Oberbeckmann S."/>
            <person name="Bunk B."/>
            <person name="Jeske O."/>
            <person name="Meyerdierks A."/>
            <person name="Storesund J.E."/>
            <person name="Kallscheuer N."/>
            <person name="Luecker S."/>
            <person name="Lage O.M."/>
            <person name="Pohl T."/>
            <person name="Merkel B.J."/>
            <person name="Hornburger P."/>
            <person name="Mueller R.-W."/>
            <person name="Bruemmer F."/>
            <person name="Labrenz M."/>
            <person name="Spormann A.M."/>
            <person name="Op den Camp H."/>
            <person name="Overmann J."/>
            <person name="Amann R."/>
            <person name="Jetten M.S.M."/>
            <person name="Mascher T."/>
            <person name="Medema M.H."/>
            <person name="Devos D.P."/>
            <person name="Kaster A.-K."/>
            <person name="Ovreas L."/>
            <person name="Rohde M."/>
            <person name="Galperin M.Y."/>
            <person name="Jogler C."/>
        </authorList>
    </citation>
    <scope>NUCLEOTIDE SEQUENCE [LARGE SCALE GENOMIC DNA]</scope>
    <source>
        <strain evidence="4 5">FC18</strain>
    </source>
</reference>
<sequence length="138" mass="15164">MKKNESISGIMSTELTTVHDGQPVSQLRQIFEEKPIHHVPVVSGEKLIGIVTSNDFMRVSFGEFGNQDGKGLDSILDHTYKMHDIMNQNPVTIPQTATIRDAARLLGSHSFHALPVVDGEKLVGLVTSTDLINFLAEL</sequence>
<dbReference type="PANTHER" id="PTHR43080:SF2">
    <property type="entry name" value="CBS DOMAIN-CONTAINING PROTEIN"/>
    <property type="match status" value="1"/>
</dbReference>
<dbReference type="CDD" id="cd04584">
    <property type="entry name" value="CBS_pair_AcuB_like"/>
    <property type="match status" value="1"/>
</dbReference>
<keyword evidence="1 2" id="KW-0129">CBS domain</keyword>
<dbReference type="STRING" id="980251.GCA_001642875_02405"/>
<dbReference type="SMART" id="SM00116">
    <property type="entry name" value="CBS"/>
    <property type="match status" value="2"/>
</dbReference>
<gene>
    <name evidence="4" type="ORF">MFFC18_04110</name>
</gene>
<dbReference type="SUPFAM" id="SSF54631">
    <property type="entry name" value="CBS-domain pair"/>
    <property type="match status" value="1"/>
</dbReference>
<dbReference type="Gene3D" id="3.10.580.10">
    <property type="entry name" value="CBS-domain"/>
    <property type="match status" value="1"/>
</dbReference>
<protein>
    <submittedName>
        <fullName evidence="4">Inosine 5'-monophosphate dehydrogenase</fullName>
    </submittedName>
</protein>
<dbReference type="InterPro" id="IPR051257">
    <property type="entry name" value="Diverse_CBS-Domain"/>
</dbReference>
<evidence type="ECO:0000256" key="1">
    <source>
        <dbReference type="ARBA" id="ARBA00023122"/>
    </source>
</evidence>
<dbReference type="KEGG" id="mff:MFFC18_04110"/>
<dbReference type="OrthoDB" id="9794094at2"/>
<dbReference type="EMBL" id="CP042912">
    <property type="protein sequence ID" value="QEG20562.1"/>
    <property type="molecule type" value="Genomic_DNA"/>
</dbReference>
<proteinExistence type="predicted"/>
<organism evidence="4 5">
    <name type="scientific">Mariniblastus fucicola</name>
    <dbReference type="NCBI Taxonomy" id="980251"/>
    <lineage>
        <taxon>Bacteria</taxon>
        <taxon>Pseudomonadati</taxon>
        <taxon>Planctomycetota</taxon>
        <taxon>Planctomycetia</taxon>
        <taxon>Pirellulales</taxon>
        <taxon>Pirellulaceae</taxon>
        <taxon>Mariniblastus</taxon>
    </lineage>
</organism>
<evidence type="ECO:0000259" key="3">
    <source>
        <dbReference type="PROSITE" id="PS51371"/>
    </source>
</evidence>
<dbReference type="Proteomes" id="UP000322214">
    <property type="component" value="Chromosome"/>
</dbReference>
<dbReference type="InterPro" id="IPR000644">
    <property type="entry name" value="CBS_dom"/>
</dbReference>
<accession>A0A5B9P6E0</accession>
<dbReference type="PANTHER" id="PTHR43080">
    <property type="entry name" value="CBS DOMAIN-CONTAINING PROTEIN CBSX3, MITOCHONDRIAL"/>
    <property type="match status" value="1"/>
</dbReference>
<keyword evidence="5" id="KW-1185">Reference proteome</keyword>
<evidence type="ECO:0000256" key="2">
    <source>
        <dbReference type="PROSITE-ProRule" id="PRU00703"/>
    </source>
</evidence>
<feature type="domain" description="CBS" evidence="3">
    <location>
        <begin position="11"/>
        <end position="69"/>
    </location>
</feature>
<feature type="domain" description="CBS" evidence="3">
    <location>
        <begin position="86"/>
        <end position="138"/>
    </location>
</feature>